<dbReference type="CDD" id="cd00082">
    <property type="entry name" value="HisKA"/>
    <property type="match status" value="1"/>
</dbReference>
<evidence type="ECO:0000256" key="3">
    <source>
        <dbReference type="ARBA" id="ARBA00012438"/>
    </source>
</evidence>
<comment type="catalytic activity">
    <reaction evidence="1">
        <text>ATP + protein L-histidine = ADP + protein N-phospho-L-histidine.</text>
        <dbReference type="EC" id="2.7.13.3"/>
    </reaction>
</comment>
<keyword evidence="4" id="KW-0597">Phosphoprotein</keyword>
<name>A0A1H9HJJ0_9GAMM</name>
<keyword evidence="7" id="KW-0547">Nucleotide-binding</keyword>
<proteinExistence type="predicted"/>
<keyword evidence="16" id="KW-1185">Reference proteome</keyword>
<evidence type="ECO:0000259" key="14">
    <source>
        <dbReference type="PROSITE" id="PS50109"/>
    </source>
</evidence>
<evidence type="ECO:0000256" key="5">
    <source>
        <dbReference type="ARBA" id="ARBA00022679"/>
    </source>
</evidence>
<organism evidence="15 16">
    <name type="scientific">Amphritea atlantica</name>
    <dbReference type="NCBI Taxonomy" id="355243"/>
    <lineage>
        <taxon>Bacteria</taxon>
        <taxon>Pseudomonadati</taxon>
        <taxon>Pseudomonadota</taxon>
        <taxon>Gammaproteobacteria</taxon>
        <taxon>Oceanospirillales</taxon>
        <taxon>Oceanospirillaceae</taxon>
        <taxon>Amphritea</taxon>
    </lineage>
</organism>
<evidence type="ECO:0000256" key="13">
    <source>
        <dbReference type="SAM" id="Phobius"/>
    </source>
</evidence>
<keyword evidence="13" id="KW-0472">Membrane</keyword>
<dbReference type="EC" id="2.7.13.3" evidence="3"/>
<dbReference type="EMBL" id="FOGB01000005">
    <property type="protein sequence ID" value="SEQ62465.1"/>
    <property type="molecule type" value="Genomic_DNA"/>
</dbReference>
<dbReference type="SMART" id="SM00388">
    <property type="entry name" value="HisKA"/>
    <property type="match status" value="1"/>
</dbReference>
<dbReference type="PROSITE" id="PS50109">
    <property type="entry name" value="HIS_KIN"/>
    <property type="match status" value="1"/>
</dbReference>
<dbReference type="Gene3D" id="1.10.287.130">
    <property type="match status" value="1"/>
</dbReference>
<evidence type="ECO:0000256" key="8">
    <source>
        <dbReference type="ARBA" id="ARBA00022777"/>
    </source>
</evidence>
<dbReference type="Gene3D" id="3.30.565.10">
    <property type="entry name" value="Histidine kinase-like ATPase, C-terminal domain"/>
    <property type="match status" value="1"/>
</dbReference>
<dbReference type="GO" id="GO:0005886">
    <property type="term" value="C:plasma membrane"/>
    <property type="evidence" value="ECO:0007669"/>
    <property type="project" value="TreeGrafter"/>
</dbReference>
<evidence type="ECO:0000256" key="1">
    <source>
        <dbReference type="ARBA" id="ARBA00000085"/>
    </source>
</evidence>
<feature type="coiled-coil region" evidence="12">
    <location>
        <begin position="260"/>
        <end position="290"/>
    </location>
</feature>
<keyword evidence="8 15" id="KW-0418">Kinase</keyword>
<feature type="domain" description="Histidine kinase" evidence="14">
    <location>
        <begin position="235"/>
        <end position="445"/>
    </location>
</feature>
<dbReference type="PANTHER" id="PTHR45436:SF14">
    <property type="entry name" value="SENSOR PROTEIN QSEC"/>
    <property type="match status" value="1"/>
</dbReference>
<dbReference type="GO" id="GO:0000155">
    <property type="term" value="F:phosphorelay sensor kinase activity"/>
    <property type="evidence" value="ECO:0007669"/>
    <property type="project" value="InterPro"/>
</dbReference>
<keyword evidence="10 13" id="KW-1133">Transmembrane helix</keyword>
<dbReference type="Pfam" id="PF08521">
    <property type="entry name" value="2CSK_N"/>
    <property type="match status" value="1"/>
</dbReference>
<evidence type="ECO:0000256" key="2">
    <source>
        <dbReference type="ARBA" id="ARBA00004141"/>
    </source>
</evidence>
<dbReference type="STRING" id="355243.SAMN03080615_02183"/>
<evidence type="ECO:0000256" key="6">
    <source>
        <dbReference type="ARBA" id="ARBA00022692"/>
    </source>
</evidence>
<keyword evidence="9" id="KW-0067">ATP-binding</keyword>
<evidence type="ECO:0000256" key="7">
    <source>
        <dbReference type="ARBA" id="ARBA00022741"/>
    </source>
</evidence>
<dbReference type="InterPro" id="IPR036890">
    <property type="entry name" value="HATPase_C_sf"/>
</dbReference>
<comment type="subcellular location">
    <subcellularLocation>
        <location evidence="2">Membrane</location>
        <topology evidence="2">Multi-pass membrane protein</topology>
    </subcellularLocation>
</comment>
<dbReference type="Pfam" id="PF02518">
    <property type="entry name" value="HATPase_c"/>
    <property type="match status" value="1"/>
</dbReference>
<gene>
    <name evidence="15" type="ORF">SAMN03080615_02183</name>
</gene>
<keyword evidence="6 13" id="KW-0812">Transmembrane</keyword>
<dbReference type="SUPFAM" id="SSF55874">
    <property type="entry name" value="ATPase domain of HSP90 chaperone/DNA topoisomerase II/histidine kinase"/>
    <property type="match status" value="1"/>
</dbReference>
<dbReference type="GO" id="GO:0005524">
    <property type="term" value="F:ATP binding"/>
    <property type="evidence" value="ECO:0007669"/>
    <property type="project" value="UniProtKB-KW"/>
</dbReference>
<dbReference type="InterPro" id="IPR003661">
    <property type="entry name" value="HisK_dim/P_dom"/>
</dbReference>
<reference evidence="16" key="1">
    <citation type="submission" date="2016-10" db="EMBL/GenBank/DDBJ databases">
        <authorList>
            <person name="Varghese N."/>
            <person name="Submissions S."/>
        </authorList>
    </citation>
    <scope>NUCLEOTIDE SEQUENCE [LARGE SCALE GENOMIC DNA]</scope>
    <source>
        <strain evidence="16">DSM 18887</strain>
    </source>
</reference>
<dbReference type="SMART" id="SM00387">
    <property type="entry name" value="HATPase_c"/>
    <property type="match status" value="1"/>
</dbReference>
<evidence type="ECO:0000256" key="9">
    <source>
        <dbReference type="ARBA" id="ARBA00022840"/>
    </source>
</evidence>
<dbReference type="Proteomes" id="UP000198749">
    <property type="component" value="Unassembled WGS sequence"/>
</dbReference>
<keyword evidence="11" id="KW-0902">Two-component regulatory system</keyword>
<evidence type="ECO:0000256" key="10">
    <source>
        <dbReference type="ARBA" id="ARBA00022989"/>
    </source>
</evidence>
<evidence type="ECO:0000256" key="12">
    <source>
        <dbReference type="SAM" id="Coils"/>
    </source>
</evidence>
<keyword evidence="5" id="KW-0808">Transferase</keyword>
<sequence>MKHRSIKRRLVVSIVSIVTLIWLASSGYSAYVFNDEINEVLDDALVQNAKRLIPLAVQDDSDGDEAKKSDQTPPVAEAENESYFLYQIRAKDGHVTHFSHDIVKRPFSELLVDGFQDLEGFRVYTESIHNGDFFVQVAEPLDHREEAVMESLWGFLIPLLLVIPVTGFMVWWLVGNSLMPLFRLNRDISKRGSDNLTLFEHRHQPQELLPITASLNGLMQKISQAIYAEREFASNSAHELRTPVASLLAQTQRLIAVSEDNDTRQRAAELEQGLKRLQRLSEKLLQLSRADASVLRSGETSSVMTLLSFLIEEYQRGTQTDQTIICDEASLHSLEWPVDMDAAAIILRNLLENALRYGSPQHPVEIFSDSDHALHVVNSCDILPKDQLQRLTNRFERGSYQSEGTGLGLAIVDTFVKHGSGTLTFYSPARHRSDGFEVVIQFPSA</sequence>
<dbReference type="OrthoDB" id="9809766at2"/>
<evidence type="ECO:0000313" key="15">
    <source>
        <dbReference type="EMBL" id="SEQ62465.1"/>
    </source>
</evidence>
<dbReference type="InterPro" id="IPR036097">
    <property type="entry name" value="HisK_dim/P_sf"/>
</dbReference>
<dbReference type="PANTHER" id="PTHR45436">
    <property type="entry name" value="SENSOR HISTIDINE KINASE YKOH"/>
    <property type="match status" value="1"/>
</dbReference>
<dbReference type="InterPro" id="IPR050428">
    <property type="entry name" value="TCS_sensor_his_kinase"/>
</dbReference>
<keyword evidence="12" id="KW-0175">Coiled coil</keyword>
<evidence type="ECO:0000256" key="4">
    <source>
        <dbReference type="ARBA" id="ARBA00022553"/>
    </source>
</evidence>
<dbReference type="Pfam" id="PF00512">
    <property type="entry name" value="HisKA"/>
    <property type="match status" value="1"/>
</dbReference>
<feature type="transmembrane region" description="Helical" evidence="13">
    <location>
        <begin position="152"/>
        <end position="174"/>
    </location>
</feature>
<dbReference type="SUPFAM" id="SSF47384">
    <property type="entry name" value="Homodimeric domain of signal transducing histidine kinase"/>
    <property type="match status" value="1"/>
</dbReference>
<dbReference type="RefSeq" id="WP_091357778.1">
    <property type="nucleotide sequence ID" value="NZ_AP025284.1"/>
</dbReference>
<dbReference type="Gene3D" id="1.20.5.1040">
    <property type="entry name" value="Sensor protein qsec"/>
    <property type="match status" value="1"/>
</dbReference>
<dbReference type="InterPro" id="IPR013727">
    <property type="entry name" value="2CSK_N"/>
</dbReference>
<protein>
    <recommendedName>
        <fullName evidence="3">histidine kinase</fullName>
        <ecNumber evidence="3">2.7.13.3</ecNumber>
    </recommendedName>
</protein>
<dbReference type="InterPro" id="IPR003594">
    <property type="entry name" value="HATPase_dom"/>
</dbReference>
<accession>A0A1H9HJJ0</accession>
<evidence type="ECO:0000313" key="16">
    <source>
        <dbReference type="Proteomes" id="UP000198749"/>
    </source>
</evidence>
<evidence type="ECO:0000256" key="11">
    <source>
        <dbReference type="ARBA" id="ARBA00023012"/>
    </source>
</evidence>
<dbReference type="AlphaFoldDB" id="A0A1H9HJJ0"/>
<dbReference type="InterPro" id="IPR005467">
    <property type="entry name" value="His_kinase_dom"/>
</dbReference>